<protein>
    <submittedName>
        <fullName evidence="2">Uncharacterized protein</fullName>
    </submittedName>
</protein>
<evidence type="ECO:0000313" key="3">
    <source>
        <dbReference type="Proteomes" id="UP001239213"/>
    </source>
</evidence>
<keyword evidence="1" id="KW-0472">Membrane</keyword>
<proteinExistence type="predicted"/>
<keyword evidence="3" id="KW-1185">Reference proteome</keyword>
<evidence type="ECO:0000256" key="1">
    <source>
        <dbReference type="SAM" id="Phobius"/>
    </source>
</evidence>
<dbReference type="AlphaFoldDB" id="A0AAI9UNX9"/>
<name>A0AAI9UNX9_9PEZI</name>
<feature type="transmembrane region" description="Helical" evidence="1">
    <location>
        <begin position="26"/>
        <end position="46"/>
    </location>
</feature>
<gene>
    <name evidence="2" type="ORF">CCUS01_01579</name>
</gene>
<sequence>MTPRLLRCSPFRGTRSYFDRICARAIHTRHIAAFPLLLFLCFTLPFSKTRQSQRLRGTKATYRYEVPQNLI</sequence>
<keyword evidence="1" id="KW-0812">Transmembrane</keyword>
<keyword evidence="1" id="KW-1133">Transmembrane helix</keyword>
<organism evidence="2 3">
    <name type="scientific">Colletotrichum cuscutae</name>
    <dbReference type="NCBI Taxonomy" id="1209917"/>
    <lineage>
        <taxon>Eukaryota</taxon>
        <taxon>Fungi</taxon>
        <taxon>Dikarya</taxon>
        <taxon>Ascomycota</taxon>
        <taxon>Pezizomycotina</taxon>
        <taxon>Sordariomycetes</taxon>
        <taxon>Hypocreomycetidae</taxon>
        <taxon>Glomerellales</taxon>
        <taxon>Glomerellaceae</taxon>
        <taxon>Colletotrichum</taxon>
        <taxon>Colletotrichum acutatum species complex</taxon>
    </lineage>
</organism>
<comment type="caution">
    <text evidence="2">The sequence shown here is derived from an EMBL/GenBank/DDBJ whole genome shotgun (WGS) entry which is preliminary data.</text>
</comment>
<reference evidence="2" key="1">
    <citation type="submission" date="2016-11" db="EMBL/GenBank/DDBJ databases">
        <title>The genome sequence of Colletotrichum cuscutae.</title>
        <authorList>
            <person name="Baroncelli R."/>
        </authorList>
    </citation>
    <scope>NUCLEOTIDE SEQUENCE</scope>
    <source>
        <strain evidence="2">IMI 304802</strain>
    </source>
</reference>
<dbReference type="Proteomes" id="UP001239213">
    <property type="component" value="Unassembled WGS sequence"/>
</dbReference>
<evidence type="ECO:0000313" key="2">
    <source>
        <dbReference type="EMBL" id="KAK1461989.1"/>
    </source>
</evidence>
<dbReference type="EMBL" id="MPDP01000271">
    <property type="protein sequence ID" value="KAK1461989.1"/>
    <property type="molecule type" value="Genomic_DNA"/>
</dbReference>
<accession>A0AAI9UNX9</accession>